<keyword evidence="3" id="KW-1185">Reference proteome</keyword>
<comment type="caution">
    <text evidence="2">The sequence shown here is derived from an EMBL/GenBank/DDBJ whole genome shotgun (WGS) entry which is preliminary data.</text>
</comment>
<proteinExistence type="predicted"/>
<evidence type="ECO:0000256" key="1">
    <source>
        <dbReference type="SAM" id="Phobius"/>
    </source>
</evidence>
<keyword evidence="1" id="KW-0472">Membrane</keyword>
<dbReference type="RefSeq" id="WP_231058906.1">
    <property type="nucleotide sequence ID" value="NZ_JAJNOC010000004.1"/>
</dbReference>
<gene>
    <name evidence="2" type="ORF">LQ564_15025</name>
</gene>
<sequence length="175" mass="20013">MSGTIRKFKFFFAHQDEEQEAWLRSMARQGLHLADVDPFCRWTFRRGAPADIVYRVDFSQANEDASYRQLMQDAGWTLAATTVGWQYWATKAVDGRAPELFTDNASKARKFKQLLSVLVCTSLPLFIMIVTSNKQQLAQQLSTPSLIALGVILSAYFLIMPYSVLRLLVRVRELK</sequence>
<keyword evidence="1" id="KW-0812">Transmembrane</keyword>
<dbReference type="Proteomes" id="UP001179361">
    <property type="component" value="Unassembled WGS sequence"/>
</dbReference>
<accession>A0ABS8QAH7</accession>
<evidence type="ECO:0000313" key="2">
    <source>
        <dbReference type="EMBL" id="MCD2517625.1"/>
    </source>
</evidence>
<feature type="transmembrane region" description="Helical" evidence="1">
    <location>
        <begin position="145"/>
        <end position="169"/>
    </location>
</feature>
<reference evidence="2" key="1">
    <citation type="submission" date="2021-11" db="EMBL/GenBank/DDBJ databases">
        <title>The complete genome of Massilia sp sp. G4R7.</title>
        <authorList>
            <person name="Liu L."/>
            <person name="Yue J."/>
            <person name="Yuan J."/>
            <person name="Yang F."/>
            <person name="Li L."/>
        </authorList>
    </citation>
    <scope>NUCLEOTIDE SEQUENCE</scope>
    <source>
        <strain evidence="2">G4R7</strain>
    </source>
</reference>
<keyword evidence="1" id="KW-1133">Transmembrane helix</keyword>
<protein>
    <submittedName>
        <fullName evidence="2">DUF2812 domain-containing protein</fullName>
    </submittedName>
</protein>
<dbReference type="EMBL" id="JAJNOC010000004">
    <property type="protein sequence ID" value="MCD2517625.1"/>
    <property type="molecule type" value="Genomic_DNA"/>
</dbReference>
<name>A0ABS8QAH7_9BURK</name>
<dbReference type="Pfam" id="PF11193">
    <property type="entry name" value="DUF2812"/>
    <property type="match status" value="1"/>
</dbReference>
<dbReference type="InterPro" id="IPR021359">
    <property type="entry name" value="DUF2812"/>
</dbReference>
<evidence type="ECO:0000313" key="3">
    <source>
        <dbReference type="Proteomes" id="UP001179361"/>
    </source>
</evidence>
<organism evidence="2 3">
    <name type="scientific">Massilia phyllostachyos</name>
    <dbReference type="NCBI Taxonomy" id="2898585"/>
    <lineage>
        <taxon>Bacteria</taxon>
        <taxon>Pseudomonadati</taxon>
        <taxon>Pseudomonadota</taxon>
        <taxon>Betaproteobacteria</taxon>
        <taxon>Burkholderiales</taxon>
        <taxon>Oxalobacteraceae</taxon>
        <taxon>Telluria group</taxon>
        <taxon>Massilia</taxon>
    </lineage>
</organism>
<feature type="transmembrane region" description="Helical" evidence="1">
    <location>
        <begin position="114"/>
        <end position="133"/>
    </location>
</feature>